<evidence type="ECO:0000313" key="6">
    <source>
        <dbReference type="EMBL" id="GJN08494.1"/>
    </source>
</evidence>
<proteinExistence type="inferred from homology"/>
<dbReference type="GO" id="GO:0000272">
    <property type="term" value="P:polysaccharide catabolic process"/>
    <property type="evidence" value="ECO:0007669"/>
    <property type="project" value="UniProtKB-KW"/>
</dbReference>
<dbReference type="InterPro" id="IPR044846">
    <property type="entry name" value="GH10"/>
</dbReference>
<comment type="caution">
    <text evidence="6">The sequence shown here is derived from an EMBL/GenBank/DDBJ whole genome shotgun (WGS) entry which is preliminary data.</text>
</comment>
<evidence type="ECO:0000256" key="2">
    <source>
        <dbReference type="ARBA" id="ARBA00022801"/>
    </source>
</evidence>
<protein>
    <recommendedName>
        <fullName evidence="5">GH10 domain-containing protein</fullName>
    </recommendedName>
</protein>
<dbReference type="Gene3D" id="3.20.20.80">
    <property type="entry name" value="Glycosidases"/>
    <property type="match status" value="2"/>
</dbReference>
<dbReference type="EMBL" id="BQKI01000015">
    <property type="protein sequence ID" value="GJN08494.1"/>
    <property type="molecule type" value="Genomic_DNA"/>
</dbReference>
<dbReference type="PRINTS" id="PR00134">
    <property type="entry name" value="GLHYDRLASE10"/>
</dbReference>
<organism evidence="6 7">
    <name type="scientific">Eleusine coracana subsp. coracana</name>
    <dbReference type="NCBI Taxonomy" id="191504"/>
    <lineage>
        <taxon>Eukaryota</taxon>
        <taxon>Viridiplantae</taxon>
        <taxon>Streptophyta</taxon>
        <taxon>Embryophyta</taxon>
        <taxon>Tracheophyta</taxon>
        <taxon>Spermatophyta</taxon>
        <taxon>Magnoliopsida</taxon>
        <taxon>Liliopsida</taxon>
        <taxon>Poales</taxon>
        <taxon>Poaceae</taxon>
        <taxon>PACMAD clade</taxon>
        <taxon>Chloridoideae</taxon>
        <taxon>Cynodonteae</taxon>
        <taxon>Eleusininae</taxon>
        <taxon>Eleusine</taxon>
    </lineage>
</organism>
<dbReference type="SUPFAM" id="SSF51445">
    <property type="entry name" value="(Trans)glycosidases"/>
    <property type="match status" value="1"/>
</dbReference>
<reference evidence="6" key="1">
    <citation type="journal article" date="2018" name="DNA Res.">
        <title>Multiple hybrid de novo genome assembly of finger millet, an orphan allotetraploid crop.</title>
        <authorList>
            <person name="Hatakeyama M."/>
            <person name="Aluri S."/>
            <person name="Balachadran M.T."/>
            <person name="Sivarajan S.R."/>
            <person name="Patrignani A."/>
            <person name="Gruter S."/>
            <person name="Poveda L."/>
            <person name="Shimizu-Inatsugi R."/>
            <person name="Baeten J."/>
            <person name="Francoijs K.J."/>
            <person name="Nataraja K.N."/>
            <person name="Reddy Y.A.N."/>
            <person name="Phadnis S."/>
            <person name="Ravikumar R.L."/>
            <person name="Schlapbach R."/>
            <person name="Sreeman S.M."/>
            <person name="Shimizu K.K."/>
        </authorList>
    </citation>
    <scope>NUCLEOTIDE SEQUENCE</scope>
</reference>
<evidence type="ECO:0000259" key="5">
    <source>
        <dbReference type="PROSITE" id="PS51760"/>
    </source>
</evidence>
<accession>A0AAV5DDU4</accession>
<evidence type="ECO:0000256" key="1">
    <source>
        <dbReference type="ARBA" id="ARBA00007495"/>
    </source>
</evidence>
<sequence>MATVHVADPQGARVVGASVTVQQTSKDFPLGSAIASTILGNEAYQKWFVDRFNAAVFEDELKWYSTEPMSGLLRFDVPDQMLAFVRSHRVMVRGHNIFWENQEATPRWVKNLTADDLLRRRRERPDPEPHDPRLGPNASMEFFSVAQEADPLATLFMNEFNVIETCDDPFSTVDTYVEKLKELREGGAVLEGIGLQGHFSKPNIPLMRGILDKLATLGMPIWFTEVDISNKVDAQTQAAYLEQNLPVGDVVDRLLNEWRTLQAAGPTDAHGAYSFSGFLGEYVVTVSYNNRTTQAMFSLSPGDETRHINIQI</sequence>
<dbReference type="PANTHER" id="PTHR31490:SF3">
    <property type="entry name" value="GLYCOSYL HYDROLASE FAMILY 10 PROTEIN"/>
    <property type="match status" value="1"/>
</dbReference>
<reference evidence="6" key="2">
    <citation type="submission" date="2021-12" db="EMBL/GenBank/DDBJ databases">
        <title>Resequencing data analysis of finger millet.</title>
        <authorList>
            <person name="Hatakeyama M."/>
            <person name="Aluri S."/>
            <person name="Balachadran M.T."/>
            <person name="Sivarajan S.R."/>
            <person name="Poveda L."/>
            <person name="Shimizu-Inatsugi R."/>
            <person name="Schlapbach R."/>
            <person name="Sreeman S.M."/>
            <person name="Shimizu K.K."/>
        </authorList>
    </citation>
    <scope>NUCLEOTIDE SEQUENCE</scope>
</reference>
<name>A0AAV5DDU4_ELECO</name>
<dbReference type="PROSITE" id="PS51760">
    <property type="entry name" value="GH10_2"/>
    <property type="match status" value="1"/>
</dbReference>
<dbReference type="PANTHER" id="PTHR31490">
    <property type="entry name" value="GLYCOSYL HYDROLASE"/>
    <property type="match status" value="1"/>
</dbReference>
<keyword evidence="3" id="KW-0119">Carbohydrate metabolism</keyword>
<evidence type="ECO:0000313" key="7">
    <source>
        <dbReference type="Proteomes" id="UP001054889"/>
    </source>
</evidence>
<dbReference type="Proteomes" id="UP001054889">
    <property type="component" value="Unassembled WGS sequence"/>
</dbReference>
<evidence type="ECO:0000256" key="4">
    <source>
        <dbReference type="ARBA" id="ARBA00023326"/>
    </source>
</evidence>
<keyword evidence="4" id="KW-0624">Polysaccharide degradation</keyword>
<evidence type="ECO:0000256" key="3">
    <source>
        <dbReference type="ARBA" id="ARBA00023277"/>
    </source>
</evidence>
<comment type="similarity">
    <text evidence="1">Belongs to the glycosyl hydrolase 10 (cellulase F) family.</text>
</comment>
<dbReference type="GO" id="GO:0031176">
    <property type="term" value="F:endo-1,4-beta-xylanase activity"/>
    <property type="evidence" value="ECO:0007669"/>
    <property type="project" value="UniProtKB-ARBA"/>
</dbReference>
<dbReference type="InterPro" id="IPR001000">
    <property type="entry name" value="GH10_dom"/>
</dbReference>
<dbReference type="InterPro" id="IPR017853">
    <property type="entry name" value="GH"/>
</dbReference>
<keyword evidence="2" id="KW-0378">Hydrolase</keyword>
<keyword evidence="7" id="KW-1185">Reference proteome</keyword>
<dbReference type="Pfam" id="PF00331">
    <property type="entry name" value="Glyco_hydro_10"/>
    <property type="match status" value="2"/>
</dbReference>
<feature type="domain" description="GH10" evidence="5">
    <location>
        <begin position="15"/>
        <end position="312"/>
    </location>
</feature>
<dbReference type="AlphaFoldDB" id="A0AAV5DDU4"/>
<gene>
    <name evidence="6" type="primary">ga26421</name>
    <name evidence="6" type="ORF">PR202_ga26421</name>
</gene>
<dbReference type="SMART" id="SM00633">
    <property type="entry name" value="Glyco_10"/>
    <property type="match status" value="1"/>
</dbReference>